<dbReference type="PROSITE" id="PS00108">
    <property type="entry name" value="PROTEIN_KINASE_ST"/>
    <property type="match status" value="1"/>
</dbReference>
<dbReference type="SMART" id="SM00220">
    <property type="entry name" value="S_TKc"/>
    <property type="match status" value="1"/>
</dbReference>
<keyword evidence="1" id="KW-0677">Repeat</keyword>
<gene>
    <name evidence="8" type="ORF">THAR02_05091</name>
</gene>
<dbReference type="InterPro" id="IPR008271">
    <property type="entry name" value="Ser/Thr_kinase_AS"/>
</dbReference>
<dbReference type="CDD" id="cd05117">
    <property type="entry name" value="STKc_CAMK"/>
    <property type="match status" value="1"/>
</dbReference>
<evidence type="ECO:0000259" key="7">
    <source>
        <dbReference type="PROSITE" id="PS50011"/>
    </source>
</evidence>
<dbReference type="PANTHER" id="PTHR10039">
    <property type="entry name" value="AMELOGENIN"/>
    <property type="match status" value="1"/>
</dbReference>
<dbReference type="AlphaFoldDB" id="A0A0F9ZR67"/>
<name>A0A0F9ZR67_TRIHA</name>
<feature type="repeat" description="ANK" evidence="4">
    <location>
        <begin position="691"/>
        <end position="723"/>
    </location>
</feature>
<dbReference type="OrthoDB" id="448455at2759"/>
<feature type="repeat" description="ANK" evidence="4">
    <location>
        <begin position="757"/>
        <end position="789"/>
    </location>
</feature>
<dbReference type="InterPro" id="IPR000719">
    <property type="entry name" value="Prot_kinase_dom"/>
</dbReference>
<accession>A0A0F9ZR67</accession>
<dbReference type="Gene3D" id="1.25.40.20">
    <property type="entry name" value="Ankyrin repeat-containing domain"/>
    <property type="match status" value="1"/>
</dbReference>
<feature type="binding site" evidence="5">
    <location>
        <position position="942"/>
    </location>
    <ligand>
        <name>ATP</name>
        <dbReference type="ChEBI" id="CHEBI:30616"/>
    </ligand>
</feature>
<keyword evidence="4" id="KW-0040">ANK repeat</keyword>
<dbReference type="PROSITE" id="PS50088">
    <property type="entry name" value="ANK_REPEAT"/>
    <property type="match status" value="3"/>
</dbReference>
<dbReference type="PROSITE" id="PS50297">
    <property type="entry name" value="ANK_REP_REGION"/>
    <property type="match status" value="3"/>
</dbReference>
<dbReference type="InterPro" id="IPR011009">
    <property type="entry name" value="Kinase-like_dom_sf"/>
</dbReference>
<protein>
    <submittedName>
        <fullName evidence="8">Ankyrin</fullName>
    </submittedName>
</protein>
<dbReference type="OMA" id="ETVWGDS"/>
<sequence>MSGPLNVSTSVVAVLQLAATATQYLKDIKHGSADRSRLRDELRSTVCLLEMLQDRLEDSNDMPDSENMLTPQSISLLGGADGPLHLFRQVLEEIIAELAPQDKLRQLTKPFTWPFDKKKVAELLTRLERSKSHFSLVLQNNIVDLVRLANLKLDKIGDKVESSEAKSRDSDSQKIIHWISPLSFRSRHVNVLDSVQPGTGIWLLEHATFREWVKSKTGTLWCPGIPGAGKTSLASLIISYLEQEPPQENSFCSFIYCDYNQRSAQTHVALLSSILQQILQRHSSDVLPSEVVTLYNQHQKYKTHPTLVQITEILGKLVSTFETFYVVVDALDECAESEEDALRFISAVSSLGSSVKIICTSRSSSIFDAYFSTAARVEISAQQTDITTFITACLQDQARLSKHVAKDHILKDDIIRAIIQESQGMFLLVKLHVESLSRKISRKDVRTALKTLPSTLDATYSDALERIYGQDSESAELAELILFWVVSAKRSLTVQDLQHLYATRELSDGESLDEDDIPDGDILTGVCSGLIIVDEESQLVRLVHYTAQQYFENCHHTRLLEAKMSLANISLTYLTLSNFSSGFCTTDEAMSLRLKQFPFLLYAAKYWGSDLAELDCADVGPRIEKFSSNAAAVETVNQAWSVKTGKFQYTNWSQEFPRHVPMLVLISAFCLPGVLQYLVSKGHKLNARGSDGETALIRSAGFGHVENVQMLLELGAEVDAQDHMDETALQRAARVGNETIAKILLDKGADVNMKAASDLTALMSAVSSGNLEVVKALVEAGADFKAETVWGDSALSIATRSGQEAIANFLFDQGAILPKGPAGRRASIIASRKGLHQLVRKLTANYDAVADKPLERQSSRLMEGLSDIQESEQVASDAKTEEAISKQTRTDTRTEFLDDMEEIGYNIGFHKRYDLLQQLGKGHYAEVYLCANRVTGVRYAVKVRIFATQASEKQRSNELFREAKMLRFLQKDPHPNILRFVDLFAEHSFERTYLITELVPHGELFNYIVANTRLSEDESRKVFLQLFSALEFLHDQGCIHRDIKPENILLADEKNLVIKISDFGLAKIIGPGTEKWEWVTTLCGTPSYVAPEILATDSKRKYGFPVDIWSSGVVLYICLCGFPPFSDELYSKEFPYTLTQQIKTGRFDYPSPYWDPVGDPVLDLIDSMLVVDMEKRFTVRQCLEHPWMREAVPQILAEAIRSESPEPMEEGEERRNGPFQKRSLISDLNK</sequence>
<dbReference type="FunFam" id="1.10.510.10:FF:000571">
    <property type="entry name" value="Maternal embryonic leucine zipper kinase"/>
    <property type="match status" value="1"/>
</dbReference>
<dbReference type="InterPro" id="IPR036770">
    <property type="entry name" value="Ankyrin_rpt-contain_sf"/>
</dbReference>
<evidence type="ECO:0000256" key="1">
    <source>
        <dbReference type="ARBA" id="ARBA00022737"/>
    </source>
</evidence>
<reference evidence="9" key="1">
    <citation type="journal article" date="2015" name="Genome Announc.">
        <title>Draft whole-genome sequence of the biocontrol agent Trichoderma harzianum T6776.</title>
        <authorList>
            <person name="Baroncelli R."/>
            <person name="Piaggeschi G."/>
            <person name="Fiorini L."/>
            <person name="Bertolini E."/>
            <person name="Zapparata A."/>
            <person name="Pe M.E."/>
            <person name="Sarrocco S."/>
            <person name="Vannacci G."/>
        </authorList>
    </citation>
    <scope>NUCLEOTIDE SEQUENCE [LARGE SCALE GENOMIC DNA]</scope>
    <source>
        <strain evidence="9">T6776</strain>
    </source>
</reference>
<dbReference type="InterPro" id="IPR027417">
    <property type="entry name" value="P-loop_NTPase"/>
</dbReference>
<dbReference type="Pfam" id="PF00069">
    <property type="entry name" value="Pkinase"/>
    <property type="match status" value="1"/>
</dbReference>
<evidence type="ECO:0000256" key="6">
    <source>
        <dbReference type="SAM" id="MobiDB-lite"/>
    </source>
</evidence>
<dbReference type="InterPro" id="IPR002110">
    <property type="entry name" value="Ankyrin_rpt"/>
</dbReference>
<dbReference type="PROSITE" id="PS50011">
    <property type="entry name" value="PROTEIN_KINASE_DOM"/>
    <property type="match status" value="1"/>
</dbReference>
<keyword evidence="2 5" id="KW-0547">Nucleotide-binding</keyword>
<evidence type="ECO:0000256" key="5">
    <source>
        <dbReference type="PROSITE-ProRule" id="PRU10141"/>
    </source>
</evidence>
<organism evidence="8 9">
    <name type="scientific">Trichoderma harzianum</name>
    <name type="common">Hypocrea lixii</name>
    <dbReference type="NCBI Taxonomy" id="5544"/>
    <lineage>
        <taxon>Eukaryota</taxon>
        <taxon>Fungi</taxon>
        <taxon>Dikarya</taxon>
        <taxon>Ascomycota</taxon>
        <taxon>Pezizomycotina</taxon>
        <taxon>Sordariomycetes</taxon>
        <taxon>Hypocreomycetidae</taxon>
        <taxon>Hypocreales</taxon>
        <taxon>Hypocreaceae</taxon>
        <taxon>Trichoderma</taxon>
    </lineage>
</organism>
<evidence type="ECO:0000256" key="3">
    <source>
        <dbReference type="ARBA" id="ARBA00022840"/>
    </source>
</evidence>
<evidence type="ECO:0000256" key="2">
    <source>
        <dbReference type="ARBA" id="ARBA00022741"/>
    </source>
</evidence>
<dbReference type="Gene3D" id="1.10.510.10">
    <property type="entry name" value="Transferase(Phosphotransferase) domain 1"/>
    <property type="match status" value="1"/>
</dbReference>
<dbReference type="Gene3D" id="3.40.50.300">
    <property type="entry name" value="P-loop containing nucleotide triphosphate hydrolases"/>
    <property type="match status" value="1"/>
</dbReference>
<dbReference type="GO" id="GO:0004672">
    <property type="term" value="F:protein kinase activity"/>
    <property type="evidence" value="ECO:0007669"/>
    <property type="project" value="InterPro"/>
</dbReference>
<dbReference type="Pfam" id="PF12796">
    <property type="entry name" value="Ank_2"/>
    <property type="match status" value="2"/>
</dbReference>
<feature type="repeat" description="ANK" evidence="4">
    <location>
        <begin position="724"/>
        <end position="756"/>
    </location>
</feature>
<dbReference type="Pfam" id="PF24883">
    <property type="entry name" value="NPHP3_N"/>
    <property type="match status" value="1"/>
</dbReference>
<feature type="region of interest" description="Disordered" evidence="6">
    <location>
        <begin position="1201"/>
        <end position="1230"/>
    </location>
</feature>
<dbReference type="InterPro" id="IPR017441">
    <property type="entry name" value="Protein_kinase_ATP_BS"/>
</dbReference>
<dbReference type="EMBL" id="JOKZ01000135">
    <property type="protein sequence ID" value="KKP02812.1"/>
    <property type="molecule type" value="Genomic_DNA"/>
</dbReference>
<dbReference type="Pfam" id="PF22939">
    <property type="entry name" value="WHD_GPIID"/>
    <property type="match status" value="1"/>
</dbReference>
<comment type="caution">
    <text evidence="8">The sequence shown here is derived from an EMBL/GenBank/DDBJ whole genome shotgun (WGS) entry which is preliminary data.</text>
</comment>
<evidence type="ECO:0000256" key="4">
    <source>
        <dbReference type="PROSITE-ProRule" id="PRU00023"/>
    </source>
</evidence>
<proteinExistence type="predicted"/>
<keyword evidence="3 5" id="KW-0067">ATP-binding</keyword>
<dbReference type="PROSITE" id="PS00107">
    <property type="entry name" value="PROTEIN_KINASE_ATP"/>
    <property type="match status" value="1"/>
</dbReference>
<evidence type="ECO:0000313" key="9">
    <source>
        <dbReference type="Proteomes" id="UP000034112"/>
    </source>
</evidence>
<dbReference type="SUPFAM" id="SSF52540">
    <property type="entry name" value="P-loop containing nucleoside triphosphate hydrolases"/>
    <property type="match status" value="1"/>
</dbReference>
<evidence type="ECO:0000313" key="8">
    <source>
        <dbReference type="EMBL" id="KKP02812.1"/>
    </source>
</evidence>
<dbReference type="InterPro" id="IPR056884">
    <property type="entry name" value="NPHP3-like_N"/>
</dbReference>
<feature type="domain" description="Protein kinase" evidence="7">
    <location>
        <begin position="913"/>
        <end position="1188"/>
    </location>
</feature>
<dbReference type="Proteomes" id="UP000034112">
    <property type="component" value="Unassembled WGS sequence"/>
</dbReference>
<dbReference type="SMART" id="SM00248">
    <property type="entry name" value="ANK"/>
    <property type="match status" value="4"/>
</dbReference>
<dbReference type="SUPFAM" id="SSF56112">
    <property type="entry name" value="Protein kinase-like (PK-like)"/>
    <property type="match status" value="1"/>
</dbReference>
<dbReference type="FunFam" id="1.25.40.20:FF:000526">
    <property type="entry name" value="NACHT and Ankyrin domain protein"/>
    <property type="match status" value="1"/>
</dbReference>
<dbReference type="GO" id="GO:0005524">
    <property type="term" value="F:ATP binding"/>
    <property type="evidence" value="ECO:0007669"/>
    <property type="project" value="UniProtKB-UniRule"/>
</dbReference>
<dbReference type="SUPFAM" id="SSF48403">
    <property type="entry name" value="Ankyrin repeat"/>
    <property type="match status" value="1"/>
</dbReference>
<dbReference type="InterPro" id="IPR054471">
    <property type="entry name" value="GPIID_WHD"/>
</dbReference>
<dbReference type="PANTHER" id="PTHR10039:SF15">
    <property type="entry name" value="NACHT DOMAIN-CONTAINING PROTEIN"/>
    <property type="match status" value="1"/>
</dbReference>